<dbReference type="Gene3D" id="3.30.1370.100">
    <property type="entry name" value="MutL, C-terminal domain, regulatory subdomain"/>
    <property type="match status" value="1"/>
</dbReference>
<dbReference type="SUPFAM" id="SSF118116">
    <property type="entry name" value="DNA mismatch repair protein MutL"/>
    <property type="match status" value="1"/>
</dbReference>
<dbReference type="InterPro" id="IPR002099">
    <property type="entry name" value="MutL/Mlh/PMS"/>
</dbReference>
<gene>
    <name evidence="4 7" type="primary">mutL</name>
    <name evidence="7" type="ORF">IAD16_00175</name>
</gene>
<keyword evidence="3 4" id="KW-0234">DNA repair</keyword>
<dbReference type="Pfam" id="PF08676">
    <property type="entry name" value="MutL_C"/>
    <property type="match status" value="1"/>
</dbReference>
<dbReference type="CDD" id="cd16926">
    <property type="entry name" value="HATPase_MutL-MLH-PMS-like"/>
    <property type="match status" value="1"/>
</dbReference>
<dbReference type="NCBIfam" id="TIGR00585">
    <property type="entry name" value="mutl"/>
    <property type="match status" value="1"/>
</dbReference>
<dbReference type="InterPro" id="IPR036890">
    <property type="entry name" value="HATPase_C_sf"/>
</dbReference>
<evidence type="ECO:0000313" key="7">
    <source>
        <dbReference type="EMBL" id="HIU26780.1"/>
    </source>
</evidence>
<protein>
    <recommendedName>
        <fullName evidence="4">DNA mismatch repair protein MutL</fullName>
    </recommendedName>
</protein>
<dbReference type="InterPro" id="IPR042120">
    <property type="entry name" value="MutL_C_dimsub"/>
</dbReference>
<feature type="domain" description="DNA mismatch repair protein S5" evidence="6">
    <location>
        <begin position="207"/>
        <end position="325"/>
    </location>
</feature>
<keyword evidence="7" id="KW-0378">Hydrolase</keyword>
<dbReference type="PROSITE" id="PS00058">
    <property type="entry name" value="DNA_MISMATCH_REPAIR_1"/>
    <property type="match status" value="1"/>
</dbReference>
<dbReference type="SUPFAM" id="SSF54211">
    <property type="entry name" value="Ribosomal protein S5 domain 2-like"/>
    <property type="match status" value="1"/>
</dbReference>
<dbReference type="Gene3D" id="3.30.230.10">
    <property type="match status" value="1"/>
</dbReference>
<evidence type="ECO:0000256" key="3">
    <source>
        <dbReference type="ARBA" id="ARBA00023204"/>
    </source>
</evidence>
<evidence type="ECO:0000256" key="2">
    <source>
        <dbReference type="ARBA" id="ARBA00022763"/>
    </source>
</evidence>
<dbReference type="AlphaFoldDB" id="A0A9D1L795"/>
<dbReference type="Pfam" id="PF01119">
    <property type="entry name" value="DNA_mis_repair"/>
    <property type="match status" value="1"/>
</dbReference>
<comment type="function">
    <text evidence="4">This protein is involved in the repair of mismatches in DNA. It is required for dam-dependent methyl-directed DNA mismatch repair. May act as a 'molecular matchmaker', a protein that promotes the formation of a stable complex between two or more DNA-binding proteins in an ATP-dependent manner without itself being part of a final effector complex.</text>
</comment>
<dbReference type="InterPro" id="IPR014762">
    <property type="entry name" value="DNA_mismatch_repair_CS"/>
</dbReference>
<dbReference type="SMART" id="SM01340">
    <property type="entry name" value="DNA_mis_repair"/>
    <property type="match status" value="1"/>
</dbReference>
<dbReference type="Proteomes" id="UP000824091">
    <property type="component" value="Unassembled WGS sequence"/>
</dbReference>
<dbReference type="InterPro" id="IPR038973">
    <property type="entry name" value="MutL/Mlh/Pms-like"/>
</dbReference>
<dbReference type="GO" id="GO:0030983">
    <property type="term" value="F:mismatched DNA binding"/>
    <property type="evidence" value="ECO:0007669"/>
    <property type="project" value="InterPro"/>
</dbReference>
<evidence type="ECO:0000256" key="4">
    <source>
        <dbReference type="HAMAP-Rule" id="MF_00149"/>
    </source>
</evidence>
<dbReference type="Gene3D" id="3.30.565.10">
    <property type="entry name" value="Histidine kinase-like ATPase, C-terminal domain"/>
    <property type="match status" value="1"/>
</dbReference>
<comment type="similarity">
    <text evidence="1 4">Belongs to the DNA mismatch repair MutL/HexB family.</text>
</comment>
<dbReference type="GO" id="GO:0005524">
    <property type="term" value="F:ATP binding"/>
    <property type="evidence" value="ECO:0007669"/>
    <property type="project" value="InterPro"/>
</dbReference>
<evidence type="ECO:0000259" key="5">
    <source>
        <dbReference type="SMART" id="SM00853"/>
    </source>
</evidence>
<evidence type="ECO:0000313" key="8">
    <source>
        <dbReference type="Proteomes" id="UP000824091"/>
    </source>
</evidence>
<keyword evidence="7" id="KW-0255">Endonuclease</keyword>
<proteinExistence type="inferred from homology"/>
<dbReference type="CDD" id="cd00782">
    <property type="entry name" value="MutL_Trans"/>
    <property type="match status" value="1"/>
</dbReference>
<evidence type="ECO:0000256" key="1">
    <source>
        <dbReference type="ARBA" id="ARBA00006082"/>
    </source>
</evidence>
<dbReference type="EMBL" id="DVMO01000004">
    <property type="protein sequence ID" value="HIU26780.1"/>
    <property type="molecule type" value="Genomic_DNA"/>
</dbReference>
<dbReference type="InterPro" id="IPR014721">
    <property type="entry name" value="Ribsml_uS5_D2-typ_fold_subgr"/>
</dbReference>
<feature type="domain" description="MutL C-terminal dimerisation" evidence="5">
    <location>
        <begin position="428"/>
        <end position="569"/>
    </location>
</feature>
<sequence length="612" mass="68235">MIRILDKQTADKIAAGEVIERPVSIVKELVENSIDAGATSIVIEIKKGGKSYIRVTDNGIGIPAEDTEKAFLRHATSKIRQAADLDAIETLGFRGEALASICAVTRTELLTKTKNEKTGTRLIIHGGQIISDNRTGCPDGTTFIVTDLFYNTPARLKFMKNDGAESSMIIDLISQMALAYSHISFRLINNGNTLFSTTGDGNRLNIIARIFPSINIKDMIPVDMREGNMSLKGYISTPAMSRTSRSGQIFFVNGRVINSRVMDRGLADGYRERLFEGRHPVAFLFLDVDAGDLDVNIHPNKKEDRFNREKETENFISEAVKKALGTGGAVVRAANIFRDKGSFEGHMAKEEQIVYKNIMSTNQRADGQTAVSAEPAARPPETVIETPHMVFPQQDAPVETPVMEPEQDLSVIIDPPVIRPFDFDDLTLRGIIFDTYIMAVDEDNFYLIDQHAAHERVFYEKLVSQYEAGEKLRQPLLMPILMNVDVSAAESEDRWAPLLDNMGFTIENFGQTSYRVSEIPTFMEIGEAEDFLKDFIDGAGEKFAGRNKVVIDKLIMRSCKSAVKGGDRLSEEEAAALIKDLKRCINPFSCPHGRPTFIKLSKYEIERLFKRA</sequence>
<comment type="caution">
    <text evidence="7">The sequence shown here is derived from an EMBL/GenBank/DDBJ whole genome shotgun (WGS) entry which is preliminary data.</text>
</comment>
<dbReference type="SMART" id="SM00853">
    <property type="entry name" value="MutL_C"/>
    <property type="match status" value="1"/>
</dbReference>
<dbReference type="Pfam" id="PF13589">
    <property type="entry name" value="HATPase_c_3"/>
    <property type="match status" value="1"/>
</dbReference>
<keyword evidence="2 4" id="KW-0227">DNA damage</keyword>
<dbReference type="InterPro" id="IPR020667">
    <property type="entry name" value="DNA_mismatch_repair_MutL"/>
</dbReference>
<dbReference type="GO" id="GO:0016887">
    <property type="term" value="F:ATP hydrolysis activity"/>
    <property type="evidence" value="ECO:0007669"/>
    <property type="project" value="InterPro"/>
</dbReference>
<dbReference type="InterPro" id="IPR042121">
    <property type="entry name" value="MutL_C_regsub"/>
</dbReference>
<dbReference type="FunFam" id="3.30.565.10:FF:000003">
    <property type="entry name" value="DNA mismatch repair endonuclease MutL"/>
    <property type="match status" value="1"/>
</dbReference>
<dbReference type="PANTHER" id="PTHR10073">
    <property type="entry name" value="DNA MISMATCH REPAIR PROTEIN MLH, PMS, MUTL"/>
    <property type="match status" value="1"/>
</dbReference>
<accession>A0A9D1L795</accession>
<dbReference type="GO" id="GO:0140664">
    <property type="term" value="F:ATP-dependent DNA damage sensor activity"/>
    <property type="evidence" value="ECO:0007669"/>
    <property type="project" value="InterPro"/>
</dbReference>
<dbReference type="InterPro" id="IPR014790">
    <property type="entry name" value="MutL_C"/>
</dbReference>
<dbReference type="PANTHER" id="PTHR10073:SF12">
    <property type="entry name" value="DNA MISMATCH REPAIR PROTEIN MLH1"/>
    <property type="match status" value="1"/>
</dbReference>
<dbReference type="HAMAP" id="MF_00149">
    <property type="entry name" value="DNA_mis_repair"/>
    <property type="match status" value="1"/>
</dbReference>
<reference evidence="7" key="2">
    <citation type="journal article" date="2021" name="PeerJ">
        <title>Extensive microbial diversity within the chicken gut microbiome revealed by metagenomics and culture.</title>
        <authorList>
            <person name="Gilroy R."/>
            <person name="Ravi A."/>
            <person name="Getino M."/>
            <person name="Pursley I."/>
            <person name="Horton D.L."/>
            <person name="Alikhan N.F."/>
            <person name="Baker D."/>
            <person name="Gharbi K."/>
            <person name="Hall N."/>
            <person name="Watson M."/>
            <person name="Adriaenssens E.M."/>
            <person name="Foster-Nyarko E."/>
            <person name="Jarju S."/>
            <person name="Secka A."/>
            <person name="Antonio M."/>
            <person name="Oren A."/>
            <person name="Chaudhuri R.R."/>
            <person name="La Ragione R."/>
            <person name="Hildebrand F."/>
            <person name="Pallen M.J."/>
        </authorList>
    </citation>
    <scope>NUCLEOTIDE SEQUENCE</scope>
    <source>
        <strain evidence="7">11300</strain>
    </source>
</reference>
<dbReference type="GO" id="GO:0004519">
    <property type="term" value="F:endonuclease activity"/>
    <property type="evidence" value="ECO:0007669"/>
    <property type="project" value="UniProtKB-KW"/>
</dbReference>
<keyword evidence="7" id="KW-0540">Nuclease</keyword>
<dbReference type="SUPFAM" id="SSF55874">
    <property type="entry name" value="ATPase domain of HSP90 chaperone/DNA topoisomerase II/histidine kinase"/>
    <property type="match status" value="1"/>
</dbReference>
<dbReference type="Gene3D" id="3.30.1540.20">
    <property type="entry name" value="MutL, C-terminal domain, dimerisation subdomain"/>
    <property type="match status" value="1"/>
</dbReference>
<dbReference type="InterPro" id="IPR020568">
    <property type="entry name" value="Ribosomal_Su5_D2-typ_SF"/>
</dbReference>
<organism evidence="7 8">
    <name type="scientific">Candidatus Fimisoma avicola</name>
    <dbReference type="NCBI Taxonomy" id="2840826"/>
    <lineage>
        <taxon>Bacteria</taxon>
        <taxon>Bacillati</taxon>
        <taxon>Bacillota</taxon>
        <taxon>Clostridia</taxon>
        <taxon>Eubacteriales</taxon>
        <taxon>Candidatus Fimisoma</taxon>
    </lineage>
</organism>
<dbReference type="InterPro" id="IPR013507">
    <property type="entry name" value="DNA_mismatch_S5_2-like"/>
</dbReference>
<dbReference type="GO" id="GO:0032300">
    <property type="term" value="C:mismatch repair complex"/>
    <property type="evidence" value="ECO:0007669"/>
    <property type="project" value="InterPro"/>
</dbReference>
<reference evidence="7" key="1">
    <citation type="submission" date="2020-10" db="EMBL/GenBank/DDBJ databases">
        <authorList>
            <person name="Gilroy R."/>
        </authorList>
    </citation>
    <scope>NUCLEOTIDE SEQUENCE</scope>
    <source>
        <strain evidence="7">11300</strain>
    </source>
</reference>
<dbReference type="InterPro" id="IPR037198">
    <property type="entry name" value="MutL_C_sf"/>
</dbReference>
<name>A0A9D1L795_9FIRM</name>
<dbReference type="GO" id="GO:0006298">
    <property type="term" value="P:mismatch repair"/>
    <property type="evidence" value="ECO:0007669"/>
    <property type="project" value="UniProtKB-UniRule"/>
</dbReference>
<evidence type="ECO:0000259" key="6">
    <source>
        <dbReference type="SMART" id="SM01340"/>
    </source>
</evidence>